<proteinExistence type="predicted"/>
<keyword evidence="2 5" id="KW-0812">Transmembrane</keyword>
<evidence type="ECO:0000313" key="9">
    <source>
        <dbReference type="Proteomes" id="UP000321408"/>
    </source>
</evidence>
<evidence type="ECO:0000256" key="4">
    <source>
        <dbReference type="ARBA" id="ARBA00023136"/>
    </source>
</evidence>
<comment type="subcellular location">
    <subcellularLocation>
        <location evidence="1">Membrane</location>
        <topology evidence="1">Multi-pass membrane protein</topology>
    </subcellularLocation>
</comment>
<evidence type="ECO:0000259" key="6">
    <source>
        <dbReference type="Pfam" id="PF05154"/>
    </source>
</evidence>
<dbReference type="RefSeq" id="WP_244626263.1">
    <property type="nucleotide sequence ID" value="NZ_CP042905.2"/>
</dbReference>
<dbReference type="InterPro" id="IPR007829">
    <property type="entry name" value="TM2"/>
</dbReference>
<feature type="transmembrane region" description="Helical" evidence="5">
    <location>
        <begin position="115"/>
        <end position="135"/>
    </location>
</feature>
<dbReference type="GeneID" id="71760083"/>
<evidence type="ECO:0000256" key="5">
    <source>
        <dbReference type="SAM" id="Phobius"/>
    </source>
</evidence>
<dbReference type="Pfam" id="PF05154">
    <property type="entry name" value="TM2"/>
    <property type="match status" value="1"/>
</dbReference>
<evidence type="ECO:0000256" key="2">
    <source>
        <dbReference type="ARBA" id="ARBA00022692"/>
    </source>
</evidence>
<gene>
    <name evidence="8" type="ORF">DSAG12_02464</name>
</gene>
<feature type="transmembrane region" description="Helical" evidence="5">
    <location>
        <begin position="328"/>
        <end position="352"/>
    </location>
</feature>
<evidence type="ECO:0000256" key="3">
    <source>
        <dbReference type="ARBA" id="ARBA00022989"/>
    </source>
</evidence>
<sequence length="447" mass="51240">MSKFIQLKKFRSQASYLIILTVLITILSLSTTVYWIQYANENYGHNWAGEFLPLYFSNFALHLLFLLISAIPLIKNPFDYPKFSILLFIGAFFDSVFQGLFIFTEYWWISPNQTLIRIFFALYFILSIGYILFLIKSKKDKKLMVQPYFEELITAQINSYQSINFNKEGKEFIVKIKPIISPIFDKKNIKIWWSEENSFLIITNVVNYFAKKANLDEKIKFDDVSFDLKLKPYNLKQLILYLHDNLICKVYLSPDNQYIFFDPSVREQYASLPIQNLVQPFSISNNNINSANLQNNPFMKSKITAGLFAILMGDFGAHQFYLGNTSKGLLMLLFCWTGIPGLIGLIEGIIILGASDQEFLDKFVIPYSNTKISQPPQNIMNKLSQPVVNSNISNTTTIRSPILSGAHNNPNLEANISNVSSFCPKCGKPLEGWFEFCPKCGSKLPIS</sequence>
<keyword evidence="9" id="KW-1185">Reference proteome</keyword>
<reference evidence="8 9" key="2">
    <citation type="journal article" date="2024" name="Int. J. Syst. Evol. Microbiol.">
        <title>Promethearchaeum syntrophicum gen. nov., sp. nov., an anaerobic, obligately syntrophic archaeon, the first isolate of the lineage 'Asgard' archaea, and proposal of the new archaeal phylum Promethearchaeota phyl. nov. and kingdom Promethearchaeati regn. nov.</title>
        <authorList>
            <person name="Imachi H."/>
            <person name="Nobu M.K."/>
            <person name="Kato S."/>
            <person name="Takaki Y."/>
            <person name="Miyazaki M."/>
            <person name="Miyata M."/>
            <person name="Ogawara M."/>
            <person name="Saito Y."/>
            <person name="Sakai S."/>
            <person name="Tahara Y.O."/>
            <person name="Takano Y."/>
            <person name="Tasumi E."/>
            <person name="Uematsu K."/>
            <person name="Yoshimura T."/>
            <person name="Itoh T."/>
            <person name="Ohkuma M."/>
            <person name="Takai K."/>
        </authorList>
    </citation>
    <scope>NUCLEOTIDE SEQUENCE [LARGE SCALE GENOMIC DNA]</scope>
    <source>
        <strain evidence="8 9">MK-D1</strain>
    </source>
</reference>
<feature type="transmembrane region" description="Helical" evidence="5">
    <location>
        <begin position="16"/>
        <end position="36"/>
    </location>
</feature>
<feature type="transmembrane region" description="Helical" evidence="5">
    <location>
        <begin position="303"/>
        <end position="322"/>
    </location>
</feature>
<feature type="domain" description="TM2" evidence="6">
    <location>
        <begin position="300"/>
        <end position="349"/>
    </location>
</feature>
<protein>
    <submittedName>
        <fullName evidence="8">NINE protein</fullName>
    </submittedName>
</protein>
<dbReference type="KEGG" id="psyt:DSAG12_02464"/>
<dbReference type="GO" id="GO:0016020">
    <property type="term" value="C:membrane"/>
    <property type="evidence" value="ECO:0007669"/>
    <property type="project" value="UniProtKB-SubCell"/>
</dbReference>
<dbReference type="EMBL" id="CP042905">
    <property type="protein sequence ID" value="QEE16634.1"/>
    <property type="molecule type" value="Genomic_DNA"/>
</dbReference>
<feature type="domain" description="Zinc-ribbon" evidence="7">
    <location>
        <begin position="422"/>
        <end position="444"/>
    </location>
</feature>
<evidence type="ECO:0000259" key="7">
    <source>
        <dbReference type="Pfam" id="PF13240"/>
    </source>
</evidence>
<feature type="transmembrane region" description="Helical" evidence="5">
    <location>
        <begin position="56"/>
        <end position="74"/>
    </location>
</feature>
<dbReference type="AlphaFoldDB" id="A0A5B9DBW2"/>
<dbReference type="Pfam" id="PF13240">
    <property type="entry name" value="Zn_Ribbon_1"/>
    <property type="match status" value="1"/>
</dbReference>
<keyword evidence="3 5" id="KW-1133">Transmembrane helix</keyword>
<reference evidence="8 9" key="1">
    <citation type="journal article" date="2020" name="Nature">
        <title>Isolation of an archaeon at the prokaryote-eukaryote interface.</title>
        <authorList>
            <person name="Imachi H."/>
            <person name="Nobu M.K."/>
            <person name="Nakahara N."/>
            <person name="Morono Y."/>
            <person name="Ogawara M."/>
            <person name="Takaki Y."/>
            <person name="Takano Y."/>
            <person name="Uematsu K."/>
            <person name="Ikuta T."/>
            <person name="Ito M."/>
            <person name="Matsui Y."/>
            <person name="Miyazaki M."/>
            <person name="Murata K."/>
            <person name="Saito Y."/>
            <person name="Sakai S."/>
            <person name="Song C."/>
            <person name="Tasumi E."/>
            <person name="Yamanaka Y."/>
            <person name="Yamaguchi T."/>
            <person name="Kamagata Y."/>
            <person name="Tamaki H."/>
            <person name="Takai K."/>
        </authorList>
    </citation>
    <scope>NUCLEOTIDE SEQUENCE [LARGE SCALE GENOMIC DNA]</scope>
    <source>
        <strain evidence="8 9">MK-D1</strain>
    </source>
</reference>
<organism evidence="8 9">
    <name type="scientific">Promethearchaeum syntrophicum</name>
    <dbReference type="NCBI Taxonomy" id="2594042"/>
    <lineage>
        <taxon>Archaea</taxon>
        <taxon>Promethearchaeati</taxon>
        <taxon>Promethearchaeota</taxon>
        <taxon>Promethearchaeia</taxon>
        <taxon>Promethearchaeales</taxon>
        <taxon>Promethearchaeaceae</taxon>
        <taxon>Promethearchaeum</taxon>
    </lineage>
</organism>
<feature type="transmembrane region" description="Helical" evidence="5">
    <location>
        <begin position="86"/>
        <end position="109"/>
    </location>
</feature>
<keyword evidence="4 5" id="KW-0472">Membrane</keyword>
<accession>A0A5B9DBW2</accession>
<name>A0A5B9DBW2_9ARCH</name>
<dbReference type="Proteomes" id="UP000321408">
    <property type="component" value="Chromosome"/>
</dbReference>
<dbReference type="InterPro" id="IPR026870">
    <property type="entry name" value="Zinc_ribbon_dom"/>
</dbReference>
<evidence type="ECO:0000313" key="8">
    <source>
        <dbReference type="EMBL" id="QEE16634.1"/>
    </source>
</evidence>
<evidence type="ECO:0000256" key="1">
    <source>
        <dbReference type="ARBA" id="ARBA00004141"/>
    </source>
</evidence>